<gene>
    <name evidence="2" type="ORF">ECPE_LOCUS1722</name>
</gene>
<evidence type="ECO:0000313" key="3">
    <source>
        <dbReference type="Proteomes" id="UP000272942"/>
    </source>
</evidence>
<name>A0A183A437_9TREM</name>
<keyword evidence="3" id="KW-1185">Reference proteome</keyword>
<proteinExistence type="predicted"/>
<keyword evidence="1" id="KW-0732">Signal</keyword>
<reference evidence="2 3" key="2">
    <citation type="submission" date="2018-11" db="EMBL/GenBank/DDBJ databases">
        <authorList>
            <consortium name="Pathogen Informatics"/>
        </authorList>
    </citation>
    <scope>NUCLEOTIDE SEQUENCE [LARGE SCALE GENOMIC DNA]</scope>
    <source>
        <strain evidence="2 3">Egypt</strain>
    </source>
</reference>
<feature type="chain" id="PRO_5043137802" evidence="1">
    <location>
        <begin position="27"/>
        <end position="131"/>
    </location>
</feature>
<dbReference type="WBParaSite" id="ECPE_0000172201-mRNA-1">
    <property type="protein sequence ID" value="ECPE_0000172201-mRNA-1"/>
    <property type="gene ID" value="ECPE_0000172201"/>
</dbReference>
<reference evidence="4" key="1">
    <citation type="submission" date="2016-06" db="UniProtKB">
        <authorList>
            <consortium name="WormBaseParasite"/>
        </authorList>
    </citation>
    <scope>IDENTIFICATION</scope>
</reference>
<dbReference type="AlphaFoldDB" id="A0A183A437"/>
<dbReference type="Proteomes" id="UP000272942">
    <property type="component" value="Unassembled WGS sequence"/>
</dbReference>
<sequence length="131" mass="14680">MLLPRIDFPSGFLLIFPLISFGICAASDCASSRQEWVRLRYTSLLGNIPPNINAGPLKDICPVSNNPSCCDQTTEREMYALGHRQLLHQANWLQVAEQMNNDSNALECKFSLLSDTARGSDVCSFTFYSYH</sequence>
<protein>
    <submittedName>
        <fullName evidence="4">Glypican-1</fullName>
    </submittedName>
</protein>
<accession>A0A183A437</accession>
<evidence type="ECO:0000313" key="4">
    <source>
        <dbReference type="WBParaSite" id="ECPE_0000172201-mRNA-1"/>
    </source>
</evidence>
<evidence type="ECO:0000313" key="2">
    <source>
        <dbReference type="EMBL" id="VDP45071.1"/>
    </source>
</evidence>
<evidence type="ECO:0000256" key="1">
    <source>
        <dbReference type="SAM" id="SignalP"/>
    </source>
</evidence>
<dbReference type="EMBL" id="UZAN01013964">
    <property type="protein sequence ID" value="VDP45071.1"/>
    <property type="molecule type" value="Genomic_DNA"/>
</dbReference>
<feature type="signal peptide" evidence="1">
    <location>
        <begin position="1"/>
        <end position="26"/>
    </location>
</feature>
<organism evidence="4">
    <name type="scientific">Echinostoma caproni</name>
    <dbReference type="NCBI Taxonomy" id="27848"/>
    <lineage>
        <taxon>Eukaryota</taxon>
        <taxon>Metazoa</taxon>
        <taxon>Spiralia</taxon>
        <taxon>Lophotrochozoa</taxon>
        <taxon>Platyhelminthes</taxon>
        <taxon>Trematoda</taxon>
        <taxon>Digenea</taxon>
        <taxon>Plagiorchiida</taxon>
        <taxon>Echinostomata</taxon>
        <taxon>Echinostomatoidea</taxon>
        <taxon>Echinostomatidae</taxon>
        <taxon>Echinostoma</taxon>
    </lineage>
</organism>